<comment type="similarity">
    <text evidence="2">Belongs to the bacterial ribosomal protein bL9 family.</text>
</comment>
<feature type="domain" description="Ribosomal protein L9" evidence="10">
    <location>
        <begin position="71"/>
        <end position="116"/>
    </location>
</feature>
<evidence type="ECO:0000256" key="6">
    <source>
        <dbReference type="ARBA" id="ARBA00023274"/>
    </source>
</evidence>
<dbReference type="GO" id="GO:1990904">
    <property type="term" value="C:ribonucleoprotein complex"/>
    <property type="evidence" value="ECO:0007669"/>
    <property type="project" value="UniProtKB-KW"/>
</dbReference>
<dbReference type="InterPro" id="IPR009027">
    <property type="entry name" value="Ribosomal_bL9/RNase_H1_N"/>
</dbReference>
<evidence type="ECO:0000256" key="1">
    <source>
        <dbReference type="ARBA" id="ARBA00004173"/>
    </source>
</evidence>
<dbReference type="InterPro" id="IPR036935">
    <property type="entry name" value="Ribosomal_bL9_N_sf"/>
</dbReference>
<evidence type="ECO:0000256" key="4">
    <source>
        <dbReference type="ARBA" id="ARBA00022980"/>
    </source>
</evidence>
<reference evidence="13" key="2">
    <citation type="submission" date="2016-06" db="EMBL/GenBank/DDBJ databases">
        <title>The genome of a short-lived fish provides insights into sex chromosome evolution and the genetic control of aging.</title>
        <authorList>
            <person name="Reichwald K."/>
            <person name="Felder M."/>
            <person name="Petzold A."/>
            <person name="Koch P."/>
            <person name="Groth M."/>
            <person name="Platzer M."/>
        </authorList>
    </citation>
    <scope>NUCLEOTIDE SEQUENCE</scope>
    <source>
        <tissue evidence="13">Brain</tissue>
    </source>
</reference>
<reference evidence="13" key="1">
    <citation type="submission" date="2016-05" db="EMBL/GenBank/DDBJ databases">
        <authorList>
            <person name="Lavstsen T."/>
            <person name="Jespersen J.S."/>
        </authorList>
    </citation>
    <scope>NUCLEOTIDE SEQUENCE</scope>
    <source>
        <tissue evidence="13">Brain</tissue>
    </source>
</reference>
<name>A0A1A7WP19_9TELE</name>
<dbReference type="GO" id="GO:0006412">
    <property type="term" value="P:translation"/>
    <property type="evidence" value="ECO:0007669"/>
    <property type="project" value="InterPro"/>
</dbReference>
<evidence type="ECO:0000256" key="5">
    <source>
        <dbReference type="ARBA" id="ARBA00023128"/>
    </source>
</evidence>
<evidence type="ECO:0000256" key="3">
    <source>
        <dbReference type="ARBA" id="ARBA00022946"/>
    </source>
</evidence>
<dbReference type="AlphaFoldDB" id="A0A1A7WP19"/>
<dbReference type="InterPro" id="IPR054302">
    <property type="entry name" value="Ribosomal_bL9m_C"/>
</dbReference>
<protein>
    <recommendedName>
        <fullName evidence="7">Large ribosomal subunit protein bL9m</fullName>
    </recommendedName>
    <alternativeName>
        <fullName evidence="8">39S ribosomal protein L9, mitochondrial</fullName>
    </alternativeName>
</protein>
<sequence>MWSSGRRVLQDLLRPTAVRSFSLSPVQCTVVVERWWQVPLSKEGSPPRLNPRRHRIYKLVEDSKHSPTEKMEVILTQTVPKLGGRGDTVLVKKSVGRNKLLAQGLAVYPSPENKQMFAEEQRLLHEGRPEERVQTRTGQMTVEFLKTAELKINKTLSDEFQLTKEVVCRQLEKQWGLIVPLHALNLPFVPIKELGDYWCEVTVNGLDTVRVPMSLLPYEDPSANYQKQLKARRKQQEAAHLLAAKEEEDSVFKSVCDAEEVKAGRDSVSEKTQTAAPPSETPDEK</sequence>
<dbReference type="Pfam" id="PF25131">
    <property type="entry name" value="bL9m_N"/>
    <property type="match status" value="1"/>
</dbReference>
<comment type="subcellular location">
    <subcellularLocation>
        <location evidence="1">Mitochondrion</location>
    </subcellularLocation>
</comment>
<evidence type="ECO:0000256" key="2">
    <source>
        <dbReference type="ARBA" id="ARBA00010605"/>
    </source>
</evidence>
<dbReference type="PANTHER" id="PTHR21368">
    <property type="entry name" value="50S RIBOSOMAL PROTEIN L9"/>
    <property type="match status" value="1"/>
</dbReference>
<gene>
    <name evidence="13" type="primary">MRPL9</name>
</gene>
<dbReference type="GO" id="GO:0005739">
    <property type="term" value="C:mitochondrion"/>
    <property type="evidence" value="ECO:0007669"/>
    <property type="project" value="UniProtKB-SubCell"/>
</dbReference>
<proteinExistence type="inferred from homology"/>
<dbReference type="GO" id="GO:0003735">
    <property type="term" value="F:structural constituent of ribosome"/>
    <property type="evidence" value="ECO:0007669"/>
    <property type="project" value="InterPro"/>
</dbReference>
<dbReference type="EMBL" id="HADX01009689">
    <property type="protein sequence ID" value="SBP31921.1"/>
    <property type="molecule type" value="Transcribed_RNA"/>
</dbReference>
<dbReference type="GO" id="GO:0005840">
    <property type="term" value="C:ribosome"/>
    <property type="evidence" value="ECO:0007669"/>
    <property type="project" value="UniProtKB-KW"/>
</dbReference>
<dbReference type="SUPFAM" id="SSF55658">
    <property type="entry name" value="L9 N-domain-like"/>
    <property type="match status" value="1"/>
</dbReference>
<dbReference type="Pfam" id="PF01281">
    <property type="entry name" value="Ribosomal_L9_N"/>
    <property type="match status" value="1"/>
</dbReference>
<keyword evidence="5" id="KW-0496">Mitochondrion</keyword>
<feature type="domain" description="Large ribosomal subunit protein bL9m C-terminal" evidence="11">
    <location>
        <begin position="131"/>
        <end position="215"/>
    </location>
</feature>
<keyword evidence="3" id="KW-0809">Transit peptide</keyword>
<evidence type="ECO:0000259" key="10">
    <source>
        <dbReference type="Pfam" id="PF01281"/>
    </source>
</evidence>
<evidence type="ECO:0000259" key="11">
    <source>
        <dbReference type="Pfam" id="PF22078"/>
    </source>
</evidence>
<dbReference type="InterPro" id="IPR000244">
    <property type="entry name" value="Ribosomal_bL9"/>
</dbReference>
<organism evidence="13">
    <name type="scientific">Iconisemion striatum</name>
    <dbReference type="NCBI Taxonomy" id="60296"/>
    <lineage>
        <taxon>Eukaryota</taxon>
        <taxon>Metazoa</taxon>
        <taxon>Chordata</taxon>
        <taxon>Craniata</taxon>
        <taxon>Vertebrata</taxon>
        <taxon>Euteleostomi</taxon>
        <taxon>Actinopterygii</taxon>
        <taxon>Neopterygii</taxon>
        <taxon>Teleostei</taxon>
        <taxon>Neoteleostei</taxon>
        <taxon>Acanthomorphata</taxon>
        <taxon>Ovalentaria</taxon>
        <taxon>Atherinomorphae</taxon>
        <taxon>Cyprinodontiformes</taxon>
        <taxon>Nothobranchiidae</taxon>
        <taxon>Iconisemion</taxon>
    </lineage>
</organism>
<evidence type="ECO:0000313" key="13">
    <source>
        <dbReference type="EMBL" id="SBP07361.1"/>
    </source>
</evidence>
<feature type="domain" description="Large ribosomal subunit protein bL9m N-terminal" evidence="12">
    <location>
        <begin position="30"/>
        <end position="62"/>
    </location>
</feature>
<evidence type="ECO:0000256" key="9">
    <source>
        <dbReference type="SAM" id="MobiDB-lite"/>
    </source>
</evidence>
<dbReference type="Pfam" id="PF22078">
    <property type="entry name" value="Ribosomal_bL9m_C"/>
    <property type="match status" value="1"/>
</dbReference>
<keyword evidence="6" id="KW-0687">Ribonucleoprotein</keyword>
<dbReference type="InterPro" id="IPR056864">
    <property type="entry name" value="MRP-L9_N"/>
</dbReference>
<dbReference type="Gene3D" id="3.40.5.10">
    <property type="entry name" value="Ribosomal protein L9, N-terminal domain"/>
    <property type="match status" value="1"/>
</dbReference>
<evidence type="ECO:0000256" key="8">
    <source>
        <dbReference type="ARBA" id="ARBA00035381"/>
    </source>
</evidence>
<dbReference type="EMBL" id="HADW01005961">
    <property type="protein sequence ID" value="SBP07361.1"/>
    <property type="molecule type" value="Transcribed_RNA"/>
</dbReference>
<accession>A0A1A7WP19</accession>
<evidence type="ECO:0000259" key="12">
    <source>
        <dbReference type="Pfam" id="PF25131"/>
    </source>
</evidence>
<keyword evidence="4 13" id="KW-0689">Ribosomal protein</keyword>
<dbReference type="FunFam" id="3.40.5.10:FF:000005">
    <property type="entry name" value="39S ribosomal protein L9, mitochondrial"/>
    <property type="match status" value="1"/>
</dbReference>
<feature type="region of interest" description="Disordered" evidence="9">
    <location>
        <begin position="261"/>
        <end position="285"/>
    </location>
</feature>
<dbReference type="InterPro" id="IPR020070">
    <property type="entry name" value="Ribosomal_bL9_N"/>
</dbReference>
<evidence type="ECO:0000256" key="7">
    <source>
        <dbReference type="ARBA" id="ARBA00035194"/>
    </source>
</evidence>